<protein>
    <submittedName>
        <fullName evidence="2">Lipocalin</fullName>
    </submittedName>
</protein>
<sequence>MKERKLLTAIIFSAYLATLDCNLNFAPPYYGVRKFLKTPFPIWTFNTTKGKVGKERCEVDLLLTISKTHIVYHHLFYEKFAKKKTSECWERLIRVIRTVYLCKRKACAPRMKCEFGTCQLHCIMQATVSENSKNWSPMEEVFTTTTARILFIRVHNCHYLLCLDQNKSEISYRKAFAHYFDVLVKVSDIFALQLHIACFRLSRLRKPLSIDLPKWHRKAISQLLRGMPTDLVVVRNGGRRNPSVVCTFSDPKTEAGWLRYPIRARTTVFRACG</sequence>
<proteinExistence type="predicted"/>
<organism evidence="2">
    <name type="scientific">Rhipicephalus appendiculatus</name>
    <name type="common">Brown ear tick</name>
    <dbReference type="NCBI Taxonomy" id="34631"/>
    <lineage>
        <taxon>Eukaryota</taxon>
        <taxon>Metazoa</taxon>
        <taxon>Ecdysozoa</taxon>
        <taxon>Arthropoda</taxon>
        <taxon>Chelicerata</taxon>
        <taxon>Arachnida</taxon>
        <taxon>Acari</taxon>
        <taxon>Parasitiformes</taxon>
        <taxon>Ixodida</taxon>
        <taxon>Ixodoidea</taxon>
        <taxon>Ixodidae</taxon>
        <taxon>Rhipicephalinae</taxon>
        <taxon>Rhipicephalus</taxon>
        <taxon>Rhipicephalus</taxon>
    </lineage>
</organism>
<evidence type="ECO:0000256" key="1">
    <source>
        <dbReference type="SAM" id="SignalP"/>
    </source>
</evidence>
<evidence type="ECO:0000313" key="2">
    <source>
        <dbReference type="EMBL" id="JAP79924.1"/>
    </source>
</evidence>
<keyword evidence="1" id="KW-0732">Signal</keyword>
<accession>A0A131YKW1</accession>
<reference evidence="2" key="1">
    <citation type="journal article" date="2016" name="Ticks Tick Borne Dis.">
        <title>De novo assembly and annotation of the salivary gland transcriptome of Rhipicephalus appendiculatus male and female ticks during blood feeding.</title>
        <authorList>
            <person name="de Castro M.H."/>
            <person name="de Klerk D."/>
            <person name="Pienaar R."/>
            <person name="Latif A.A."/>
            <person name="Rees D.J."/>
            <person name="Mans B.J."/>
        </authorList>
    </citation>
    <scope>NUCLEOTIDE SEQUENCE</scope>
    <source>
        <tissue evidence="2">Salivary glands</tissue>
    </source>
</reference>
<feature type="signal peptide" evidence="1">
    <location>
        <begin position="1"/>
        <end position="21"/>
    </location>
</feature>
<name>A0A131YKW1_RHIAP</name>
<dbReference type="AlphaFoldDB" id="A0A131YKW1"/>
<feature type="chain" id="PRO_5007285437" evidence="1">
    <location>
        <begin position="22"/>
        <end position="273"/>
    </location>
</feature>
<dbReference type="EMBL" id="GEDV01008633">
    <property type="protein sequence ID" value="JAP79924.1"/>
    <property type="molecule type" value="Transcribed_RNA"/>
</dbReference>